<organism evidence="1 2">
    <name type="scientific">Glossina austeni</name>
    <name type="common">Savannah tsetse fly</name>
    <dbReference type="NCBI Taxonomy" id="7395"/>
    <lineage>
        <taxon>Eukaryota</taxon>
        <taxon>Metazoa</taxon>
        <taxon>Ecdysozoa</taxon>
        <taxon>Arthropoda</taxon>
        <taxon>Hexapoda</taxon>
        <taxon>Insecta</taxon>
        <taxon>Pterygota</taxon>
        <taxon>Neoptera</taxon>
        <taxon>Endopterygota</taxon>
        <taxon>Diptera</taxon>
        <taxon>Brachycera</taxon>
        <taxon>Muscomorpha</taxon>
        <taxon>Hippoboscoidea</taxon>
        <taxon>Glossinidae</taxon>
        <taxon>Glossina</taxon>
    </lineage>
</organism>
<dbReference type="Proteomes" id="UP000078200">
    <property type="component" value="Unassembled WGS sequence"/>
</dbReference>
<dbReference type="EnsemblMetazoa" id="GAUT049880-RA">
    <property type="protein sequence ID" value="GAUT049880-PA"/>
    <property type="gene ID" value="GAUT049880"/>
</dbReference>
<name>A0A1A9VWF4_GLOAU</name>
<proteinExistence type="predicted"/>
<accession>A0A1A9VWF4</accession>
<sequence length="143" mass="17036">MSRVNIRCSYEKIPRKDFRFKEPHNQVMILSTEKHKQINYTTTFIEAEEYCFASHKLQEMIRLIDYWPKDAKQWILICNKYRKTINLNLSLTNLMGTEEAPKIVSNIVPASKAGAANVFFYLFQYTRINGLAWLLDYFWIKEV</sequence>
<dbReference type="VEuPathDB" id="VectorBase:GAUT049880"/>
<reference evidence="1" key="1">
    <citation type="submission" date="2020-05" db="UniProtKB">
        <authorList>
            <consortium name="EnsemblMetazoa"/>
        </authorList>
    </citation>
    <scope>IDENTIFICATION</scope>
    <source>
        <strain evidence="1">TTRI</strain>
    </source>
</reference>
<dbReference type="AlphaFoldDB" id="A0A1A9VWF4"/>
<keyword evidence="2" id="KW-1185">Reference proteome</keyword>
<evidence type="ECO:0000313" key="1">
    <source>
        <dbReference type="EnsemblMetazoa" id="GAUT049880-PA"/>
    </source>
</evidence>
<protein>
    <submittedName>
        <fullName evidence="1">Uncharacterized protein</fullName>
    </submittedName>
</protein>
<evidence type="ECO:0000313" key="2">
    <source>
        <dbReference type="Proteomes" id="UP000078200"/>
    </source>
</evidence>